<keyword evidence="3" id="KW-1185">Reference proteome</keyword>
<protein>
    <submittedName>
        <fullName evidence="2">Uncharacterized protein</fullName>
    </submittedName>
</protein>
<evidence type="ECO:0000313" key="3">
    <source>
        <dbReference type="Proteomes" id="UP000051330"/>
    </source>
</evidence>
<dbReference type="PATRIC" id="fig|1423792.3.peg.3007"/>
<dbReference type="AlphaFoldDB" id="A0A0R1N4A8"/>
<dbReference type="EMBL" id="AZEC01000007">
    <property type="protein sequence ID" value="KRL12613.1"/>
    <property type="molecule type" value="Genomic_DNA"/>
</dbReference>
<dbReference type="OrthoDB" id="9992443at2"/>
<dbReference type="Proteomes" id="UP000051330">
    <property type="component" value="Unassembled WGS sequence"/>
</dbReference>
<feature type="transmembrane region" description="Helical" evidence="1">
    <location>
        <begin position="35"/>
        <end position="57"/>
    </location>
</feature>
<sequence length="62" mass="7021">MANKDKLLDRDIKERFEYEKQFVKDPDDHKTPGKALQIIIAITLAVIVLGGILYPLITQLLG</sequence>
<keyword evidence="1" id="KW-0472">Membrane</keyword>
<reference evidence="2 3" key="1">
    <citation type="journal article" date="2015" name="Genome Announc.">
        <title>Expanding the biotechnology potential of lactobacilli through comparative genomics of 213 strains and associated genera.</title>
        <authorList>
            <person name="Sun Z."/>
            <person name="Harris H.M."/>
            <person name="McCann A."/>
            <person name="Guo C."/>
            <person name="Argimon S."/>
            <person name="Zhang W."/>
            <person name="Yang X."/>
            <person name="Jeffery I.B."/>
            <person name="Cooney J.C."/>
            <person name="Kagawa T.F."/>
            <person name="Liu W."/>
            <person name="Song Y."/>
            <person name="Salvetti E."/>
            <person name="Wrobel A."/>
            <person name="Rasinkangas P."/>
            <person name="Parkhill J."/>
            <person name="Rea M.C."/>
            <person name="O'Sullivan O."/>
            <person name="Ritari J."/>
            <person name="Douillard F.P."/>
            <person name="Paul Ross R."/>
            <person name="Yang R."/>
            <person name="Briner A.E."/>
            <person name="Felis G.E."/>
            <person name="de Vos W.M."/>
            <person name="Barrangou R."/>
            <person name="Klaenhammer T.R."/>
            <person name="Caufield P.W."/>
            <person name="Cui Y."/>
            <person name="Zhang H."/>
            <person name="O'Toole P.W."/>
        </authorList>
    </citation>
    <scope>NUCLEOTIDE SEQUENCE [LARGE SCALE GENOMIC DNA]</scope>
    <source>
        <strain evidence="2 3">DSM 12744</strain>
    </source>
</reference>
<evidence type="ECO:0000313" key="2">
    <source>
        <dbReference type="EMBL" id="KRL12613.1"/>
    </source>
</evidence>
<name>A0A0R1N4A8_9LACO</name>
<organism evidence="2 3">
    <name type="scientific">Schleiferilactobacillus perolens DSM 12744</name>
    <dbReference type="NCBI Taxonomy" id="1423792"/>
    <lineage>
        <taxon>Bacteria</taxon>
        <taxon>Bacillati</taxon>
        <taxon>Bacillota</taxon>
        <taxon>Bacilli</taxon>
        <taxon>Lactobacillales</taxon>
        <taxon>Lactobacillaceae</taxon>
        <taxon>Schleiferilactobacillus</taxon>
    </lineage>
</organism>
<gene>
    <name evidence="2" type="ORF">FD09_GL002933</name>
</gene>
<accession>A0A0R1N4A8</accession>
<keyword evidence="1" id="KW-1133">Transmembrane helix</keyword>
<proteinExistence type="predicted"/>
<comment type="caution">
    <text evidence="2">The sequence shown here is derived from an EMBL/GenBank/DDBJ whole genome shotgun (WGS) entry which is preliminary data.</text>
</comment>
<evidence type="ECO:0000256" key="1">
    <source>
        <dbReference type="SAM" id="Phobius"/>
    </source>
</evidence>
<keyword evidence="1" id="KW-0812">Transmembrane</keyword>
<dbReference type="RefSeq" id="WP_057820692.1">
    <property type="nucleotide sequence ID" value="NZ_AZEC01000007.1"/>
</dbReference>